<gene>
    <name evidence="1" type="ORF">S01H4_47350</name>
</gene>
<dbReference type="AlphaFoldDB" id="X1CQY5"/>
<evidence type="ECO:0000313" key="1">
    <source>
        <dbReference type="EMBL" id="GAG98473.1"/>
    </source>
</evidence>
<dbReference type="EMBL" id="BART01026569">
    <property type="protein sequence ID" value="GAG98473.1"/>
    <property type="molecule type" value="Genomic_DNA"/>
</dbReference>
<name>X1CQY5_9ZZZZ</name>
<organism evidence="1">
    <name type="scientific">marine sediment metagenome</name>
    <dbReference type="NCBI Taxonomy" id="412755"/>
    <lineage>
        <taxon>unclassified sequences</taxon>
        <taxon>metagenomes</taxon>
        <taxon>ecological metagenomes</taxon>
    </lineage>
</organism>
<protein>
    <submittedName>
        <fullName evidence="1">Uncharacterized protein</fullName>
    </submittedName>
</protein>
<proteinExistence type="predicted"/>
<reference evidence="1" key="1">
    <citation type="journal article" date="2014" name="Front. Microbiol.">
        <title>High frequency of phylogenetically diverse reductive dehalogenase-homologous genes in deep subseafloor sedimentary metagenomes.</title>
        <authorList>
            <person name="Kawai M."/>
            <person name="Futagami T."/>
            <person name="Toyoda A."/>
            <person name="Takaki Y."/>
            <person name="Nishi S."/>
            <person name="Hori S."/>
            <person name="Arai W."/>
            <person name="Tsubouchi T."/>
            <person name="Morono Y."/>
            <person name="Uchiyama I."/>
            <person name="Ito T."/>
            <person name="Fujiyama A."/>
            <person name="Inagaki F."/>
            <person name="Takami H."/>
        </authorList>
    </citation>
    <scope>NUCLEOTIDE SEQUENCE</scope>
    <source>
        <strain evidence="1">Expedition CK06-06</strain>
    </source>
</reference>
<comment type="caution">
    <text evidence="1">The sequence shown here is derived from an EMBL/GenBank/DDBJ whole genome shotgun (WGS) entry which is preliminary data.</text>
</comment>
<sequence>MIKPNTTMDSTEQAIKNFENIKESLKGLYEIISINISQNDIYFKLASDNLIGLYHNFLDLMLNETGVKHIKKKLRCCELEADIPMGNLTINGTKKLDF</sequence>
<accession>X1CQY5</accession>